<reference evidence="1 2" key="1">
    <citation type="submission" date="2020-04" db="EMBL/GenBank/DDBJ databases">
        <authorList>
            <person name="Basu S."/>
            <person name="Maruthanayagam V."/>
            <person name="Chakraborty S."/>
            <person name="Pramanik A."/>
            <person name="Mukherjee J."/>
            <person name="Brink B."/>
        </authorList>
    </citation>
    <scope>NUCLEOTIDE SEQUENCE [LARGE SCALE GENOMIC DNA]</scope>
    <source>
        <strain evidence="1 2">AP17</strain>
    </source>
</reference>
<dbReference type="RefSeq" id="WP_168571442.1">
    <property type="nucleotide sequence ID" value="NZ_CP051167.1"/>
</dbReference>
<dbReference type="GO" id="GO:0020037">
    <property type="term" value="F:heme binding"/>
    <property type="evidence" value="ECO:0007669"/>
    <property type="project" value="InterPro"/>
</dbReference>
<dbReference type="SUPFAM" id="SSF46626">
    <property type="entry name" value="Cytochrome c"/>
    <property type="match status" value="1"/>
</dbReference>
<protein>
    <submittedName>
        <fullName evidence="1">Diheme cytochrome C</fullName>
    </submittedName>
</protein>
<name>A0A6H1U4D7_9CYAN</name>
<dbReference type="Proteomes" id="UP000500857">
    <property type="component" value="Chromosome"/>
</dbReference>
<dbReference type="InterPro" id="IPR036909">
    <property type="entry name" value="Cyt_c-like_dom_sf"/>
</dbReference>
<dbReference type="Pfam" id="PF09626">
    <property type="entry name" value="DHC"/>
    <property type="match status" value="1"/>
</dbReference>
<dbReference type="AlphaFoldDB" id="A0A6H1U4D7"/>
<dbReference type="EMBL" id="CP051167">
    <property type="protein sequence ID" value="QIZ73296.1"/>
    <property type="molecule type" value="Genomic_DNA"/>
</dbReference>
<evidence type="ECO:0000313" key="1">
    <source>
        <dbReference type="EMBL" id="QIZ73296.1"/>
    </source>
</evidence>
<keyword evidence="2" id="KW-1185">Reference proteome</keyword>
<organism evidence="1 2">
    <name type="scientific">Oxynema aestuarii AP17</name>
    <dbReference type="NCBI Taxonomy" id="2064643"/>
    <lineage>
        <taxon>Bacteria</taxon>
        <taxon>Bacillati</taxon>
        <taxon>Cyanobacteriota</taxon>
        <taxon>Cyanophyceae</taxon>
        <taxon>Oscillatoriophycideae</taxon>
        <taxon>Oscillatoriales</taxon>
        <taxon>Oscillatoriaceae</taxon>
        <taxon>Oxynema</taxon>
        <taxon>Oxynema aestuarii</taxon>
    </lineage>
</organism>
<dbReference type="KEGG" id="oxy:HCG48_24065"/>
<evidence type="ECO:0000313" key="2">
    <source>
        <dbReference type="Proteomes" id="UP000500857"/>
    </source>
</evidence>
<accession>A0A6H1U4D7</accession>
<proteinExistence type="predicted"/>
<gene>
    <name evidence="1" type="ORF">HCG48_24065</name>
</gene>
<dbReference type="InterPro" id="IPR018588">
    <property type="entry name" value="Dihaem_cytochrome-c"/>
</dbReference>
<dbReference type="GO" id="GO:0009055">
    <property type="term" value="F:electron transfer activity"/>
    <property type="evidence" value="ECO:0007669"/>
    <property type="project" value="InterPro"/>
</dbReference>
<sequence>MSSKPSSRPIFKFRRRSPALLLLLLLFWSLMISIGLARAIEPPQRPGAIDPVPPQSQLALGRDLYLEACAECHLAVPPGVLPTQTWKTLLEDSNHYGQQITPLVDPTRLLVWKYLNLYSRPLSADEPVPYRLAESQPFRALHPRVEFASPVTLNSCATCHPGAKTYNFGTLTPEWENAE</sequence>